<name>A0A158D1I1_9BURK</name>
<gene>
    <name evidence="2" type="ORF">AWB79_06219</name>
</gene>
<evidence type="ECO:0000313" key="3">
    <source>
        <dbReference type="Proteomes" id="UP000054851"/>
    </source>
</evidence>
<feature type="transmembrane region" description="Helical" evidence="1">
    <location>
        <begin position="20"/>
        <end position="37"/>
    </location>
</feature>
<evidence type="ECO:0000313" key="2">
    <source>
        <dbReference type="EMBL" id="SAK87697.1"/>
    </source>
</evidence>
<keyword evidence="1" id="KW-0472">Membrane</keyword>
<proteinExistence type="predicted"/>
<dbReference type="AlphaFoldDB" id="A0A158D1I1"/>
<dbReference type="EMBL" id="FCOA02000031">
    <property type="protein sequence ID" value="SAK87697.1"/>
    <property type="molecule type" value="Genomic_DNA"/>
</dbReference>
<comment type="caution">
    <text evidence="2">The sequence shown here is derived from an EMBL/GenBank/DDBJ whole genome shotgun (WGS) entry which is preliminary data.</text>
</comment>
<organism evidence="2 3">
    <name type="scientific">Caballeronia hypogeia</name>
    <dbReference type="NCBI Taxonomy" id="1777140"/>
    <lineage>
        <taxon>Bacteria</taxon>
        <taxon>Pseudomonadati</taxon>
        <taxon>Pseudomonadota</taxon>
        <taxon>Betaproteobacteria</taxon>
        <taxon>Burkholderiales</taxon>
        <taxon>Burkholderiaceae</taxon>
        <taxon>Caballeronia</taxon>
    </lineage>
</organism>
<evidence type="ECO:0000256" key="1">
    <source>
        <dbReference type="SAM" id="Phobius"/>
    </source>
</evidence>
<dbReference type="Proteomes" id="UP000054851">
    <property type="component" value="Unassembled WGS sequence"/>
</dbReference>
<accession>A0A158D1I1</accession>
<reference evidence="2" key="1">
    <citation type="submission" date="2016-01" db="EMBL/GenBank/DDBJ databases">
        <authorList>
            <person name="Peeters C."/>
        </authorList>
    </citation>
    <scope>NUCLEOTIDE SEQUENCE</scope>
    <source>
        <strain evidence="2">LMG 29322</strain>
    </source>
</reference>
<sequence>MPPSNQSDQVLVQLRDSGLAAVPHLLIFFIELGYLMYQPHGSSLTNLVTCFVSR</sequence>
<keyword evidence="1" id="KW-1133">Transmembrane helix</keyword>
<keyword evidence="1" id="KW-0812">Transmembrane</keyword>
<keyword evidence="3" id="KW-1185">Reference proteome</keyword>
<protein>
    <submittedName>
        <fullName evidence="2">Uncharacterized protein</fullName>
    </submittedName>
</protein>